<accession>A0A6A5UEZ5</accession>
<dbReference type="AlphaFoldDB" id="A0A6A5UEZ5"/>
<gene>
    <name evidence="1" type="ORF">CC80DRAFT_13022</name>
</gene>
<proteinExistence type="predicted"/>
<keyword evidence="2" id="KW-1185">Reference proteome</keyword>
<organism evidence="1 2">
    <name type="scientific">Byssothecium circinans</name>
    <dbReference type="NCBI Taxonomy" id="147558"/>
    <lineage>
        <taxon>Eukaryota</taxon>
        <taxon>Fungi</taxon>
        <taxon>Dikarya</taxon>
        <taxon>Ascomycota</taxon>
        <taxon>Pezizomycotina</taxon>
        <taxon>Dothideomycetes</taxon>
        <taxon>Pleosporomycetidae</taxon>
        <taxon>Pleosporales</taxon>
        <taxon>Massarineae</taxon>
        <taxon>Massarinaceae</taxon>
        <taxon>Byssothecium</taxon>
    </lineage>
</organism>
<dbReference type="Proteomes" id="UP000800035">
    <property type="component" value="Unassembled WGS sequence"/>
</dbReference>
<reference evidence="1" key="1">
    <citation type="journal article" date="2020" name="Stud. Mycol.">
        <title>101 Dothideomycetes genomes: a test case for predicting lifestyles and emergence of pathogens.</title>
        <authorList>
            <person name="Haridas S."/>
            <person name="Albert R."/>
            <person name="Binder M."/>
            <person name="Bloem J."/>
            <person name="Labutti K."/>
            <person name="Salamov A."/>
            <person name="Andreopoulos B."/>
            <person name="Baker S."/>
            <person name="Barry K."/>
            <person name="Bills G."/>
            <person name="Bluhm B."/>
            <person name="Cannon C."/>
            <person name="Castanera R."/>
            <person name="Culley D."/>
            <person name="Daum C."/>
            <person name="Ezra D."/>
            <person name="Gonzalez J."/>
            <person name="Henrissat B."/>
            <person name="Kuo A."/>
            <person name="Liang C."/>
            <person name="Lipzen A."/>
            <person name="Lutzoni F."/>
            <person name="Magnuson J."/>
            <person name="Mondo S."/>
            <person name="Nolan M."/>
            <person name="Ohm R."/>
            <person name="Pangilinan J."/>
            <person name="Park H.-J."/>
            <person name="Ramirez L."/>
            <person name="Alfaro M."/>
            <person name="Sun H."/>
            <person name="Tritt A."/>
            <person name="Yoshinaga Y."/>
            <person name="Zwiers L.-H."/>
            <person name="Turgeon B."/>
            <person name="Goodwin S."/>
            <person name="Spatafora J."/>
            <person name="Crous P."/>
            <person name="Grigoriev I."/>
        </authorList>
    </citation>
    <scope>NUCLEOTIDE SEQUENCE</scope>
    <source>
        <strain evidence="1">CBS 675.92</strain>
    </source>
</reference>
<protein>
    <submittedName>
        <fullName evidence="1">Uncharacterized protein</fullName>
    </submittedName>
</protein>
<evidence type="ECO:0000313" key="1">
    <source>
        <dbReference type="EMBL" id="KAF1963783.1"/>
    </source>
</evidence>
<sequence length="101" mass="11291">MFFLETRHARQRFNEKKVTQMTVVSALGGRTDPSAQQFAKSVANIINSHLTALCVPVAQDWTVYRPSRSRPSGTRCVEVPEQIVRGLLADLNKPRPSSLEP</sequence>
<name>A0A6A5UEZ5_9PLEO</name>
<dbReference type="EMBL" id="ML976977">
    <property type="protein sequence ID" value="KAF1963783.1"/>
    <property type="molecule type" value="Genomic_DNA"/>
</dbReference>
<evidence type="ECO:0000313" key="2">
    <source>
        <dbReference type="Proteomes" id="UP000800035"/>
    </source>
</evidence>